<reference evidence="1 2" key="1">
    <citation type="submission" date="2015-11" db="EMBL/GenBank/DDBJ databases">
        <title>Genomic analysis of 38 Legionella species identifies large and diverse effector repertoires.</title>
        <authorList>
            <person name="Burstein D."/>
            <person name="Amaro F."/>
            <person name="Zusman T."/>
            <person name="Lifshitz Z."/>
            <person name="Cohen O."/>
            <person name="Gilbert J.A."/>
            <person name="Pupko T."/>
            <person name="Shuman H.A."/>
            <person name="Segal G."/>
        </authorList>
    </citation>
    <scope>NUCLEOTIDE SEQUENCE [LARGE SCALE GENOMIC DNA]</scope>
    <source>
        <strain evidence="1 2">ATCC 51914</strain>
    </source>
</reference>
<comment type="caution">
    <text evidence="1">The sequence shown here is derived from an EMBL/GenBank/DDBJ whole genome shotgun (WGS) entry which is preliminary data.</text>
</comment>
<dbReference type="AlphaFoldDB" id="A0A0W1A1U5"/>
<organism evidence="1 2">
    <name type="scientific">Legionella waltersii</name>
    <dbReference type="NCBI Taxonomy" id="66969"/>
    <lineage>
        <taxon>Bacteria</taxon>
        <taxon>Pseudomonadati</taxon>
        <taxon>Pseudomonadota</taxon>
        <taxon>Gammaproteobacteria</taxon>
        <taxon>Legionellales</taxon>
        <taxon>Legionellaceae</taxon>
        <taxon>Legionella</taxon>
    </lineage>
</organism>
<keyword evidence="2" id="KW-1185">Reference proteome</keyword>
<gene>
    <name evidence="1" type="ORF">Lwal_3145</name>
</gene>
<protein>
    <submittedName>
        <fullName evidence="1">Uncharacterized protein</fullName>
    </submittedName>
</protein>
<evidence type="ECO:0000313" key="2">
    <source>
        <dbReference type="Proteomes" id="UP000054729"/>
    </source>
</evidence>
<evidence type="ECO:0000313" key="1">
    <source>
        <dbReference type="EMBL" id="KTD75104.1"/>
    </source>
</evidence>
<proteinExistence type="predicted"/>
<dbReference type="Proteomes" id="UP000054729">
    <property type="component" value="Unassembled WGS sequence"/>
</dbReference>
<accession>A0A0W1A1U5</accession>
<sequence>MVQVKKGMQLRLLLEASKYCIAIGLIIKIIRPNDAGRSSPLISHKNCLQEFKISCTDSTAEYSAVSIVSDLVFQFS</sequence>
<dbReference type="EMBL" id="LNZB01000060">
    <property type="protein sequence ID" value="KTD75104.1"/>
    <property type="molecule type" value="Genomic_DNA"/>
</dbReference>
<name>A0A0W1A1U5_9GAMM</name>